<dbReference type="InterPro" id="IPR001478">
    <property type="entry name" value="PDZ"/>
</dbReference>
<feature type="region of interest" description="Disordered" evidence="4">
    <location>
        <begin position="108"/>
        <end position="129"/>
    </location>
</feature>
<feature type="domain" description="PDZ" evidence="5">
    <location>
        <begin position="139"/>
        <end position="210"/>
    </location>
</feature>
<dbReference type="InterPro" id="IPR051844">
    <property type="entry name" value="USH2_Complex_Protein"/>
</dbReference>
<dbReference type="PANTHER" id="PTHR23116">
    <property type="entry name" value="PDZ DOMAIN CONTAINING WHIRLIN AND HARMONIN-RELATED"/>
    <property type="match status" value="1"/>
</dbReference>
<evidence type="ECO:0000313" key="7">
    <source>
        <dbReference type="Proteomes" id="UP001634394"/>
    </source>
</evidence>
<organism evidence="6 7">
    <name type="scientific">Sinanodonta woodiana</name>
    <name type="common">Chinese pond mussel</name>
    <name type="synonym">Anodonta woodiana</name>
    <dbReference type="NCBI Taxonomy" id="1069815"/>
    <lineage>
        <taxon>Eukaryota</taxon>
        <taxon>Metazoa</taxon>
        <taxon>Spiralia</taxon>
        <taxon>Lophotrochozoa</taxon>
        <taxon>Mollusca</taxon>
        <taxon>Bivalvia</taxon>
        <taxon>Autobranchia</taxon>
        <taxon>Heteroconchia</taxon>
        <taxon>Palaeoheterodonta</taxon>
        <taxon>Unionida</taxon>
        <taxon>Unionoidea</taxon>
        <taxon>Unionidae</taxon>
        <taxon>Unioninae</taxon>
        <taxon>Sinanodonta</taxon>
    </lineage>
</organism>
<feature type="region of interest" description="Disordered" evidence="4">
    <location>
        <begin position="504"/>
        <end position="527"/>
    </location>
</feature>
<comment type="caution">
    <text evidence="6">The sequence shown here is derived from an EMBL/GenBank/DDBJ whole genome shotgun (WGS) entry which is preliminary data.</text>
</comment>
<evidence type="ECO:0000256" key="2">
    <source>
        <dbReference type="ARBA" id="ARBA00022737"/>
    </source>
</evidence>
<name>A0ABD3VT98_SINWO</name>
<dbReference type="Pfam" id="PF00595">
    <property type="entry name" value="PDZ"/>
    <property type="match status" value="2"/>
</dbReference>
<dbReference type="AlphaFoldDB" id="A0ABD3VT98"/>
<proteinExistence type="predicted"/>
<evidence type="ECO:0000313" key="6">
    <source>
        <dbReference type="EMBL" id="KAL3864570.1"/>
    </source>
</evidence>
<keyword evidence="2" id="KW-0677">Repeat</keyword>
<dbReference type="Proteomes" id="UP001634394">
    <property type="component" value="Unassembled WGS sequence"/>
</dbReference>
<dbReference type="Pfam" id="PF21219">
    <property type="entry name" value="USH1C_N"/>
    <property type="match status" value="1"/>
</dbReference>
<dbReference type="EMBL" id="JBJQND010000010">
    <property type="protein sequence ID" value="KAL3864570.1"/>
    <property type="molecule type" value="Genomic_DNA"/>
</dbReference>
<comment type="subcellular location">
    <subcellularLocation>
        <location evidence="1">Cell projection</location>
    </subcellularLocation>
</comment>
<keyword evidence="3" id="KW-0966">Cell projection</keyword>
<feature type="compositionally biased region" description="Basic and acidic residues" evidence="4">
    <location>
        <begin position="516"/>
        <end position="527"/>
    </location>
</feature>
<feature type="region of interest" description="Disordered" evidence="4">
    <location>
        <begin position="862"/>
        <end position="886"/>
    </location>
</feature>
<feature type="domain" description="PDZ" evidence="5">
    <location>
        <begin position="268"/>
        <end position="339"/>
    </location>
</feature>
<protein>
    <recommendedName>
        <fullName evidence="5">PDZ domain-containing protein</fullName>
    </recommendedName>
</protein>
<feature type="region of interest" description="Disordered" evidence="4">
    <location>
        <begin position="603"/>
        <end position="629"/>
    </location>
</feature>
<evidence type="ECO:0000259" key="5">
    <source>
        <dbReference type="PROSITE" id="PS50106"/>
    </source>
</evidence>
<feature type="domain" description="PDZ" evidence="5">
    <location>
        <begin position="1103"/>
        <end position="1152"/>
    </location>
</feature>
<evidence type="ECO:0000256" key="1">
    <source>
        <dbReference type="ARBA" id="ARBA00004316"/>
    </source>
</evidence>
<dbReference type="SMART" id="SM00228">
    <property type="entry name" value="PDZ"/>
    <property type="match status" value="2"/>
</dbReference>
<feature type="compositionally biased region" description="Polar residues" evidence="4">
    <location>
        <begin position="752"/>
        <end position="775"/>
    </location>
</feature>
<keyword evidence="7" id="KW-1185">Reference proteome</keyword>
<dbReference type="InterPro" id="IPR030237">
    <property type="entry name" value="Harmonin_N"/>
</dbReference>
<sequence>MALTVPRNSWRSLSPRRLQDGELRRENMRGLNQLAQILLSNTDRQILYRILKDYRRHHDIERLVPGLRLVLQNPEQLELLKYIRTIIHSDQVPEFDRLTNYQIRYKKRTKSPSYRSPERDFASVSNSTGSRNRAENIRMVTIRRQHGEPSLGFSVRGGSEHGLGIYVSEIETGSVADISGLEVGDRILEANNVSFYGMSSSSAVKVLTNSNRLKLVINRTKKVPEWRLSKEKTAWYDVHKGQIIAGDFEECGVMHYIRGLDVDISERRVNLKYARREKTLGFNIRGGSEYGLGIYISKVNPGGLADKNGVHVGDQIIDVNGKPFDNITHSQAVESLRNTSHLILTLRNVGRYPAYKELYAEYTWSDCTGSCNGSFRGSSDNLLESALQNISDDTEPKKRRLRLAHRFDLSSQWSLNTMEIPRSSGLPAQSDVFLPQSEDIKIYTKCLDFSEDEDSIDLNQWDTEDHSKVGLINPSYSPDSDQDGYTLVKKVSVQQTSAIRADIEPRSSSSLARQNYEVRENSDAVETNKHRPIVSKVGGRTYNVKSNDDDHEVVGYIEEHSTNVSPKPHDAQRDETDEAIYVLSASNDVAYQKSSHEMHFSSELNIDDSHDNTSSDTDNESGREGNYDLFPKKASVVTIEASPLKREFTLSTPNKTKTGYNLTSNGHISNGGSTEMLYSSIEDIHRTDDETPSVERTEIKEEYIYAQVKKVNKSFNLQAPASSPAEFPSRSRSSSLHDQFIMSEDRHVLHEQNPSKLGNQSQEKNINSDGMKNSYQDGMKIVDVTISDQQGSHADDQEDGYHSKSDTSRTDHSSYPDKMDERCEDENFSEFEICNLEERIQKLESRKSNIGMYELNSLSPGEKIHKSNRKKSYQVSPDAGTPKNSKWKTFKNKVKGSLKVSSSKRASLKNIEDFHDSNTMGKKGIFEKSIGFHVVHSDIIDGYSLAVLEDSARKKLTDDEFSAVMRHIKTYHIDHDVEHLVQLLLAILDTPEKILLLRDVSFVLFNITITVLYKFSFSFHTDEDGHFHIKPVDQYKWEVATKREVIKVMQENITDDASKKSTPLHKISHQYNDLEISDEGSDAKRSNGSSGSDDNEKLKGAIVVCLSKTKPSLGLELSGGSQNGRKELVRVAKISPSGAAADDDRIKPMEDLHQEYFSDSSQSMEDAHPEYFSDSCQQWKIYSQSISLTAISRWKMYTLTILLTAVRNERSTPRVLD</sequence>
<dbReference type="SUPFAM" id="SSF50156">
    <property type="entry name" value="PDZ domain-like"/>
    <property type="match status" value="2"/>
</dbReference>
<feature type="region of interest" description="Disordered" evidence="4">
    <location>
        <begin position="751"/>
        <end position="775"/>
    </location>
</feature>
<feature type="region of interest" description="Disordered" evidence="4">
    <location>
        <begin position="1075"/>
        <end position="1095"/>
    </location>
</feature>
<reference evidence="6 7" key="1">
    <citation type="submission" date="2024-11" db="EMBL/GenBank/DDBJ databases">
        <title>Chromosome-level genome assembly of the freshwater bivalve Anodonta woodiana.</title>
        <authorList>
            <person name="Chen X."/>
        </authorList>
    </citation>
    <scope>NUCLEOTIDE SEQUENCE [LARGE SCALE GENOMIC DNA]</scope>
    <source>
        <strain evidence="6">MN2024</strain>
        <tissue evidence="6">Gills</tissue>
    </source>
</reference>
<dbReference type="InterPro" id="IPR036034">
    <property type="entry name" value="PDZ_sf"/>
</dbReference>
<dbReference type="FunFam" id="2.30.42.10:FF:000090">
    <property type="entry name" value="PDZ domain containing 7"/>
    <property type="match status" value="1"/>
</dbReference>
<feature type="compositionally biased region" description="Basic and acidic residues" evidence="4">
    <location>
        <begin position="793"/>
        <end position="820"/>
    </location>
</feature>
<dbReference type="GO" id="GO:0042995">
    <property type="term" value="C:cell projection"/>
    <property type="evidence" value="ECO:0007669"/>
    <property type="project" value="UniProtKB-SubCell"/>
</dbReference>
<dbReference type="PANTHER" id="PTHR23116:SF29">
    <property type="entry name" value="PDZ DOMAIN-CONTAINING PROTEIN 7"/>
    <property type="match status" value="1"/>
</dbReference>
<accession>A0ABD3VT98</accession>
<dbReference type="Gene3D" id="1.20.1160.20">
    <property type="match status" value="2"/>
</dbReference>
<evidence type="ECO:0000256" key="3">
    <source>
        <dbReference type="ARBA" id="ARBA00023273"/>
    </source>
</evidence>
<feature type="region of interest" description="Disordered" evidence="4">
    <location>
        <begin position="790"/>
        <end position="820"/>
    </location>
</feature>
<evidence type="ECO:0000256" key="4">
    <source>
        <dbReference type="SAM" id="MobiDB-lite"/>
    </source>
</evidence>
<gene>
    <name evidence="6" type="ORF">ACJMK2_006236</name>
</gene>
<dbReference type="Gene3D" id="2.30.42.10">
    <property type="match status" value="3"/>
</dbReference>
<dbReference type="PROSITE" id="PS50106">
    <property type="entry name" value="PDZ"/>
    <property type="match status" value="3"/>
</dbReference>